<evidence type="ECO:0000256" key="1">
    <source>
        <dbReference type="ARBA" id="ARBA00003726"/>
    </source>
</evidence>
<gene>
    <name evidence="6" type="ORF">EV356DRAFT_59055</name>
</gene>
<dbReference type="PANTHER" id="PTHR21225">
    <property type="entry name" value="PHOSPHO-2-DEHYDRO-3-DEOXYHEPTONATE ALDOLASE DAHP SYNTHETASE"/>
    <property type="match status" value="1"/>
</dbReference>
<dbReference type="GO" id="GO:0003849">
    <property type="term" value="F:3-deoxy-7-phosphoheptulonate synthase activity"/>
    <property type="evidence" value="ECO:0007669"/>
    <property type="project" value="InterPro"/>
</dbReference>
<dbReference type="GO" id="GO:0009073">
    <property type="term" value="P:aromatic amino acid family biosynthetic process"/>
    <property type="evidence" value="ECO:0007669"/>
    <property type="project" value="InterPro"/>
</dbReference>
<dbReference type="Proteomes" id="UP000800092">
    <property type="component" value="Unassembled WGS sequence"/>
</dbReference>
<comment type="pathway">
    <text evidence="2">Metabolic intermediate biosynthesis; chorismate biosynthesis; chorismate from D-erythrose 4-phosphate and phosphoenolpyruvate: step 1/7.</text>
</comment>
<dbReference type="OrthoDB" id="4699125at2759"/>
<evidence type="ECO:0000256" key="5">
    <source>
        <dbReference type="ARBA" id="ARBA00032193"/>
    </source>
</evidence>
<proteinExistence type="predicted"/>
<accession>A0A6A6GSD3</accession>
<sequence>MLESNIHAGRQEVGIAGAIQLEKGISITDGCISFESTVQVIEELASAVRTRRELVSASSRSLLKVLRVRYRTDPRVVPIVLY</sequence>
<dbReference type="Gene3D" id="3.20.20.70">
    <property type="entry name" value="Aldolase class I"/>
    <property type="match status" value="1"/>
</dbReference>
<organism evidence="6 7">
    <name type="scientific">Viridothelium virens</name>
    <name type="common">Speckled blister lichen</name>
    <name type="synonym">Trypethelium virens</name>
    <dbReference type="NCBI Taxonomy" id="1048519"/>
    <lineage>
        <taxon>Eukaryota</taxon>
        <taxon>Fungi</taxon>
        <taxon>Dikarya</taxon>
        <taxon>Ascomycota</taxon>
        <taxon>Pezizomycotina</taxon>
        <taxon>Dothideomycetes</taxon>
        <taxon>Dothideomycetes incertae sedis</taxon>
        <taxon>Trypetheliales</taxon>
        <taxon>Trypetheliaceae</taxon>
        <taxon>Viridothelium</taxon>
    </lineage>
</organism>
<dbReference type="GO" id="GO:0005737">
    <property type="term" value="C:cytoplasm"/>
    <property type="evidence" value="ECO:0007669"/>
    <property type="project" value="TreeGrafter"/>
</dbReference>
<dbReference type="AlphaFoldDB" id="A0A6A6GSD3"/>
<evidence type="ECO:0000256" key="4">
    <source>
        <dbReference type="ARBA" id="ARBA00031349"/>
    </source>
</evidence>
<evidence type="ECO:0000256" key="2">
    <source>
        <dbReference type="ARBA" id="ARBA00004688"/>
    </source>
</evidence>
<keyword evidence="7" id="KW-1185">Reference proteome</keyword>
<dbReference type="EMBL" id="ML991909">
    <property type="protein sequence ID" value="KAF2228571.1"/>
    <property type="molecule type" value="Genomic_DNA"/>
</dbReference>
<evidence type="ECO:0000313" key="7">
    <source>
        <dbReference type="Proteomes" id="UP000800092"/>
    </source>
</evidence>
<protein>
    <recommendedName>
        <fullName evidence="5">3-deoxy-D-arabino-heptulosonate 7-phosphate synthase</fullName>
    </recommendedName>
    <alternativeName>
        <fullName evidence="4">DAHP synthase</fullName>
    </alternativeName>
    <alternativeName>
        <fullName evidence="3">Phospho-2-keto-3-deoxyheptonate aldolase</fullName>
    </alternativeName>
</protein>
<dbReference type="SUPFAM" id="SSF51569">
    <property type="entry name" value="Aldolase"/>
    <property type="match status" value="1"/>
</dbReference>
<comment type="function">
    <text evidence="1">Stereospecific condensation of phosphoenolpyruvate (PEP) and D-erythrose-4-phosphate (E4P) giving rise to 3-deoxy-D-arabino-heptulosonate-7-phosphate (DAHP).</text>
</comment>
<dbReference type="InterPro" id="IPR013785">
    <property type="entry name" value="Aldolase_TIM"/>
</dbReference>
<name>A0A6A6GSD3_VIRVR</name>
<dbReference type="InterPro" id="IPR006219">
    <property type="entry name" value="DAHP_synth_1"/>
</dbReference>
<dbReference type="PANTHER" id="PTHR21225:SF12">
    <property type="entry name" value="PHOSPHO-2-DEHYDRO-3-DEOXYHEPTONATE ALDOLASE, TYROSINE-INHIBITED"/>
    <property type="match status" value="1"/>
</dbReference>
<reference evidence="6" key="1">
    <citation type="journal article" date="2020" name="Stud. Mycol.">
        <title>101 Dothideomycetes genomes: a test case for predicting lifestyles and emergence of pathogens.</title>
        <authorList>
            <person name="Haridas S."/>
            <person name="Albert R."/>
            <person name="Binder M."/>
            <person name="Bloem J."/>
            <person name="Labutti K."/>
            <person name="Salamov A."/>
            <person name="Andreopoulos B."/>
            <person name="Baker S."/>
            <person name="Barry K."/>
            <person name="Bills G."/>
            <person name="Bluhm B."/>
            <person name="Cannon C."/>
            <person name="Castanera R."/>
            <person name="Culley D."/>
            <person name="Daum C."/>
            <person name="Ezra D."/>
            <person name="Gonzalez J."/>
            <person name="Henrissat B."/>
            <person name="Kuo A."/>
            <person name="Liang C."/>
            <person name="Lipzen A."/>
            <person name="Lutzoni F."/>
            <person name="Magnuson J."/>
            <person name="Mondo S."/>
            <person name="Nolan M."/>
            <person name="Ohm R."/>
            <person name="Pangilinan J."/>
            <person name="Park H.-J."/>
            <person name="Ramirez L."/>
            <person name="Alfaro M."/>
            <person name="Sun H."/>
            <person name="Tritt A."/>
            <person name="Yoshinaga Y."/>
            <person name="Zwiers L.-H."/>
            <person name="Turgeon B."/>
            <person name="Goodwin S."/>
            <person name="Spatafora J."/>
            <person name="Crous P."/>
            <person name="Grigoriev I."/>
        </authorList>
    </citation>
    <scope>NUCLEOTIDE SEQUENCE</scope>
    <source>
        <strain evidence="6">Tuck. ex Michener</strain>
    </source>
</reference>
<evidence type="ECO:0000256" key="3">
    <source>
        <dbReference type="ARBA" id="ARBA00031111"/>
    </source>
</evidence>
<evidence type="ECO:0000313" key="6">
    <source>
        <dbReference type="EMBL" id="KAF2228571.1"/>
    </source>
</evidence>